<dbReference type="EMBL" id="CM047583">
    <property type="protein sequence ID" value="KAI9913036.1"/>
    <property type="molecule type" value="Genomic_DNA"/>
</dbReference>
<sequence>MMSTTMNDISANPNYRIENRSTRYSFRYMQLGVTTAEENVVGPPESHSFAWNDPKGDQKLRISATHWKIGEVKSAPRGLYDEVYIDNSTRVFAIGDTKVFSDVQQRALVNDWLSNTVIDCSMHGVGITLVDDQPQEILNITMETIRLSSKT</sequence>
<organism evidence="1 2">
    <name type="scientific">Peronosclerospora sorghi</name>
    <dbReference type="NCBI Taxonomy" id="230839"/>
    <lineage>
        <taxon>Eukaryota</taxon>
        <taxon>Sar</taxon>
        <taxon>Stramenopiles</taxon>
        <taxon>Oomycota</taxon>
        <taxon>Peronosporomycetes</taxon>
        <taxon>Peronosporales</taxon>
        <taxon>Peronosporaceae</taxon>
        <taxon>Peronosclerospora</taxon>
    </lineage>
</organism>
<name>A0ACC0W4U2_9STRA</name>
<gene>
    <name evidence="1" type="ORF">PsorP6_005520</name>
</gene>
<keyword evidence="2" id="KW-1185">Reference proteome</keyword>
<dbReference type="Proteomes" id="UP001163321">
    <property type="component" value="Chromosome 4"/>
</dbReference>
<protein>
    <submittedName>
        <fullName evidence="1">Uncharacterized protein</fullName>
    </submittedName>
</protein>
<evidence type="ECO:0000313" key="1">
    <source>
        <dbReference type="EMBL" id="KAI9913036.1"/>
    </source>
</evidence>
<comment type="caution">
    <text evidence="1">The sequence shown here is derived from an EMBL/GenBank/DDBJ whole genome shotgun (WGS) entry which is preliminary data.</text>
</comment>
<reference evidence="1 2" key="1">
    <citation type="journal article" date="2022" name="bioRxiv">
        <title>The genome of the oomycete Peronosclerospora sorghi, a cosmopolitan pathogen of maize and sorghum, is inflated with dispersed pseudogenes.</title>
        <authorList>
            <person name="Fletcher K."/>
            <person name="Martin F."/>
            <person name="Isakeit T."/>
            <person name="Cavanaugh K."/>
            <person name="Magill C."/>
            <person name="Michelmore R."/>
        </authorList>
    </citation>
    <scope>NUCLEOTIDE SEQUENCE [LARGE SCALE GENOMIC DNA]</scope>
    <source>
        <strain evidence="1">P6</strain>
    </source>
</reference>
<proteinExistence type="predicted"/>
<evidence type="ECO:0000313" key="2">
    <source>
        <dbReference type="Proteomes" id="UP001163321"/>
    </source>
</evidence>
<accession>A0ACC0W4U2</accession>